<organism evidence="1">
    <name type="scientific">viral metagenome</name>
    <dbReference type="NCBI Taxonomy" id="1070528"/>
    <lineage>
        <taxon>unclassified sequences</taxon>
        <taxon>metagenomes</taxon>
        <taxon>organismal metagenomes</taxon>
    </lineage>
</organism>
<accession>A0A6C0CSF4</accession>
<proteinExistence type="predicted"/>
<name>A0A6C0CSF4_9ZZZZ</name>
<protein>
    <submittedName>
        <fullName evidence="1">Uncharacterized protein</fullName>
    </submittedName>
</protein>
<reference evidence="1" key="1">
    <citation type="journal article" date="2020" name="Nature">
        <title>Giant virus diversity and host interactions through global metagenomics.</title>
        <authorList>
            <person name="Schulz F."/>
            <person name="Roux S."/>
            <person name="Paez-Espino D."/>
            <person name="Jungbluth S."/>
            <person name="Walsh D.A."/>
            <person name="Denef V.J."/>
            <person name="McMahon K.D."/>
            <person name="Konstantinidis K.T."/>
            <person name="Eloe-Fadrosh E.A."/>
            <person name="Kyrpides N.C."/>
            <person name="Woyke T."/>
        </authorList>
    </citation>
    <scope>NUCLEOTIDE SEQUENCE</scope>
    <source>
        <strain evidence="1">GVMAG-M-3300021473-15</strain>
    </source>
</reference>
<sequence>MSKTKQTIIDELLSMSFKTLYIGQRMGDTGYIDFLHKEELGLESVMKGIDCYDRPFFALKTRVHYEDGTSVLTFTVVFKRYIEDPCTIWMCAGHDGPLLMESGGGMNIPQLILIRDLFVNERIDLDDITVDACNIYKGDYGNKKAPIYIELEHEQSPSYVIM</sequence>
<dbReference type="AlphaFoldDB" id="A0A6C0CSF4"/>
<evidence type="ECO:0000313" key="1">
    <source>
        <dbReference type="EMBL" id="QHT06800.1"/>
    </source>
</evidence>
<dbReference type="EMBL" id="MN739475">
    <property type="protein sequence ID" value="QHT06800.1"/>
    <property type="molecule type" value="Genomic_DNA"/>
</dbReference>